<gene>
    <name evidence="2" type="ORF">Cadr_000017101</name>
</gene>
<name>A0A5N4DHL3_CAMDR</name>
<comment type="caution">
    <text evidence="2">The sequence shown here is derived from an EMBL/GenBank/DDBJ whole genome shotgun (WGS) entry which is preliminary data.</text>
</comment>
<sequence length="84" mass="9035">RRGQHPLHFRSARSAAGSVYRAPFLRLLTRCPAPVQPAVQSSPGRASRPGSAVCSPLPPRVDEVRETVRPACRPCLRACPGPPT</sequence>
<keyword evidence="3" id="KW-1185">Reference proteome</keyword>
<dbReference type="AlphaFoldDB" id="A0A5N4DHL3"/>
<dbReference type="Proteomes" id="UP000299084">
    <property type="component" value="Unassembled WGS sequence"/>
</dbReference>
<reference evidence="2 3" key="1">
    <citation type="journal article" date="2019" name="Mol. Ecol. Resour.">
        <title>Improving Illumina assemblies with Hi-C and long reads: an example with the North African dromedary.</title>
        <authorList>
            <person name="Elbers J.P."/>
            <person name="Rogers M.F."/>
            <person name="Perelman P.L."/>
            <person name="Proskuryakova A.A."/>
            <person name="Serdyukova N.A."/>
            <person name="Johnson W.E."/>
            <person name="Horin P."/>
            <person name="Corander J."/>
            <person name="Murphy D."/>
            <person name="Burger P.A."/>
        </authorList>
    </citation>
    <scope>NUCLEOTIDE SEQUENCE [LARGE SCALE GENOMIC DNA]</scope>
    <source>
        <strain evidence="2">Drom800</strain>
        <tissue evidence="2">Blood</tissue>
    </source>
</reference>
<evidence type="ECO:0000256" key="1">
    <source>
        <dbReference type="SAM" id="MobiDB-lite"/>
    </source>
</evidence>
<dbReference type="EMBL" id="JWIN03000012">
    <property type="protein sequence ID" value="KAB1270549.1"/>
    <property type="molecule type" value="Genomic_DNA"/>
</dbReference>
<evidence type="ECO:0000313" key="3">
    <source>
        <dbReference type="Proteomes" id="UP000299084"/>
    </source>
</evidence>
<protein>
    <submittedName>
        <fullName evidence="2">Uncharacterized protein</fullName>
    </submittedName>
</protein>
<accession>A0A5N4DHL3</accession>
<feature type="non-terminal residue" evidence="2">
    <location>
        <position position="1"/>
    </location>
</feature>
<evidence type="ECO:0000313" key="2">
    <source>
        <dbReference type="EMBL" id="KAB1270549.1"/>
    </source>
</evidence>
<proteinExistence type="predicted"/>
<feature type="region of interest" description="Disordered" evidence="1">
    <location>
        <begin position="35"/>
        <end position="55"/>
    </location>
</feature>
<organism evidence="2 3">
    <name type="scientific">Camelus dromedarius</name>
    <name type="common">Dromedary</name>
    <name type="synonym">Arabian camel</name>
    <dbReference type="NCBI Taxonomy" id="9838"/>
    <lineage>
        <taxon>Eukaryota</taxon>
        <taxon>Metazoa</taxon>
        <taxon>Chordata</taxon>
        <taxon>Craniata</taxon>
        <taxon>Vertebrata</taxon>
        <taxon>Euteleostomi</taxon>
        <taxon>Mammalia</taxon>
        <taxon>Eutheria</taxon>
        <taxon>Laurasiatheria</taxon>
        <taxon>Artiodactyla</taxon>
        <taxon>Tylopoda</taxon>
        <taxon>Camelidae</taxon>
        <taxon>Camelus</taxon>
    </lineage>
</organism>